<dbReference type="OrthoDB" id="9816273at2"/>
<evidence type="ECO:0000313" key="3">
    <source>
        <dbReference type="Proteomes" id="UP000254326"/>
    </source>
</evidence>
<dbReference type="CDD" id="cd00077">
    <property type="entry name" value="HDc"/>
    <property type="match status" value="1"/>
</dbReference>
<dbReference type="AlphaFoldDB" id="A0A370U8S3"/>
<accession>A0A370U8S3</accession>
<dbReference type="GO" id="GO:0008081">
    <property type="term" value="F:phosphoric diester hydrolase activity"/>
    <property type="evidence" value="ECO:0007669"/>
    <property type="project" value="UniProtKB-ARBA"/>
</dbReference>
<dbReference type="Gene3D" id="1.10.3210.10">
    <property type="entry name" value="Hypothetical protein af1432"/>
    <property type="match status" value="1"/>
</dbReference>
<gene>
    <name evidence="2" type="ORF">DN730_11270</name>
</gene>
<feature type="domain" description="HD-GYP" evidence="1">
    <location>
        <begin position="248"/>
        <end position="444"/>
    </location>
</feature>
<dbReference type="SUPFAM" id="SSF109604">
    <property type="entry name" value="HD-domain/PDEase-like"/>
    <property type="match status" value="1"/>
</dbReference>
<dbReference type="RefSeq" id="WP_115468238.1">
    <property type="nucleotide sequence ID" value="NZ_QKRA01000004.1"/>
</dbReference>
<dbReference type="InterPro" id="IPR037522">
    <property type="entry name" value="HD_GYP_dom"/>
</dbReference>
<name>A0A370U8S3_9GAMM</name>
<dbReference type="PANTHER" id="PTHR43155:SF2">
    <property type="entry name" value="CYCLIC DI-GMP PHOSPHODIESTERASE PA4108"/>
    <property type="match status" value="1"/>
</dbReference>
<keyword evidence="2" id="KW-0378">Hydrolase</keyword>
<evidence type="ECO:0000313" key="2">
    <source>
        <dbReference type="EMBL" id="RDL44200.1"/>
    </source>
</evidence>
<sequence>MAKFDITKLFGIDVNFAFFNVIELIDALGVKSEILNSKRVSGLIKQHGIKHHIVTIAIRQVVLGELKPILNGKFLPFDPYFQDGELHTSDRERLYETEEKLLLICWSLALGKSIKSLKRLKSDFNTREWRSMYAAGKSLYQLFRQMLNDTTREYVLDYKQGNVDSDGRVTRDERDGLEASDRTDGAAVIPRVPRSVSVAATPFSKELQTSINLMSQGVKLVTQEIERLQQGQPLRLEELLEYCRKLIASHQRNPYALLVLRHVRSGTDYLAEHTVSCAVLACHLAKVLELGERYIEFITLGALVFDFGRFKIPTPMQNKQGKLTEAEFALMRKHIHLGENLLKQSPAVPKVVYQMLWDHHERIDGAGYPNGKQDDEISVYGKIGAIVDAYDSMTSAQAFKAPITPAGALRKMQKESGLAFDKELFRLFSFSLGPVPVGSCVELSNGRLAFVLTLNKSLRPALVRQVYSLSTKTFIAAADLPLGQSQDVSIVQVVLPSDYDLSFVDHIG</sequence>
<evidence type="ECO:0000259" key="1">
    <source>
        <dbReference type="PROSITE" id="PS51832"/>
    </source>
</evidence>
<dbReference type="EMBL" id="QKRA01000004">
    <property type="protein sequence ID" value="RDL44200.1"/>
    <property type="molecule type" value="Genomic_DNA"/>
</dbReference>
<reference evidence="2 3" key="1">
    <citation type="submission" date="2018-06" db="EMBL/GenBank/DDBJ databases">
        <title>Marinomonas sp. YLB-05 draft genome sequence.</title>
        <authorList>
            <person name="Yu L."/>
            <person name="Tang X."/>
        </authorList>
    </citation>
    <scope>NUCLEOTIDE SEQUENCE [LARGE SCALE GENOMIC DNA]</scope>
    <source>
        <strain evidence="2 3">YLB-05</strain>
    </source>
</reference>
<dbReference type="PANTHER" id="PTHR43155">
    <property type="entry name" value="CYCLIC DI-GMP PHOSPHODIESTERASE PA4108-RELATED"/>
    <property type="match status" value="1"/>
</dbReference>
<keyword evidence="3" id="KW-1185">Reference proteome</keyword>
<organism evidence="2 3">
    <name type="scientific">Marinomonas piezotolerans</name>
    <dbReference type="NCBI Taxonomy" id="2213058"/>
    <lineage>
        <taxon>Bacteria</taxon>
        <taxon>Pseudomonadati</taxon>
        <taxon>Pseudomonadota</taxon>
        <taxon>Gammaproteobacteria</taxon>
        <taxon>Oceanospirillales</taxon>
        <taxon>Oceanospirillaceae</taxon>
        <taxon>Marinomonas</taxon>
    </lineage>
</organism>
<proteinExistence type="predicted"/>
<comment type="caution">
    <text evidence="2">The sequence shown here is derived from an EMBL/GenBank/DDBJ whole genome shotgun (WGS) entry which is preliminary data.</text>
</comment>
<dbReference type="Proteomes" id="UP000254326">
    <property type="component" value="Unassembled WGS sequence"/>
</dbReference>
<dbReference type="PROSITE" id="PS51832">
    <property type="entry name" value="HD_GYP"/>
    <property type="match status" value="1"/>
</dbReference>
<protein>
    <submittedName>
        <fullName evidence="2">Phosphohydrolase</fullName>
    </submittedName>
</protein>
<dbReference type="InterPro" id="IPR003607">
    <property type="entry name" value="HD/PDEase_dom"/>
</dbReference>
<dbReference type="Pfam" id="PF13487">
    <property type="entry name" value="HD_5"/>
    <property type="match status" value="1"/>
</dbReference>